<comment type="similarity">
    <text evidence="1">Belongs to the peptidase C40 family.</text>
</comment>
<evidence type="ECO:0000313" key="10">
    <source>
        <dbReference type="Proteomes" id="UP000016638"/>
    </source>
</evidence>
<dbReference type="eggNOG" id="COG0791">
    <property type="taxonomic scope" value="Bacteria"/>
</dbReference>
<dbReference type="EMBL" id="AWEZ01000029">
    <property type="protein sequence ID" value="ERL09489.1"/>
    <property type="molecule type" value="Genomic_DNA"/>
</dbReference>
<keyword evidence="10" id="KW-1185">Reference proteome</keyword>
<proteinExistence type="inferred from homology"/>
<dbReference type="PANTHER" id="PTHR47053:SF1">
    <property type="entry name" value="MUREIN DD-ENDOPEPTIDASE MEPH-RELATED"/>
    <property type="match status" value="1"/>
</dbReference>
<name>U2T8X9_9ACTN</name>
<evidence type="ECO:0000256" key="4">
    <source>
        <dbReference type="ARBA" id="ARBA00022807"/>
    </source>
</evidence>
<dbReference type="InterPro" id="IPR000064">
    <property type="entry name" value="NLP_P60_dom"/>
</dbReference>
<organism evidence="9 10">
    <name type="scientific">Olsenella profusa F0195</name>
    <dbReference type="NCBI Taxonomy" id="1125712"/>
    <lineage>
        <taxon>Bacteria</taxon>
        <taxon>Bacillati</taxon>
        <taxon>Actinomycetota</taxon>
        <taxon>Coriobacteriia</taxon>
        <taxon>Coriobacteriales</taxon>
        <taxon>Atopobiaceae</taxon>
        <taxon>Olsenella</taxon>
    </lineage>
</organism>
<feature type="region of interest" description="Disordered" evidence="6">
    <location>
        <begin position="155"/>
        <end position="187"/>
    </location>
</feature>
<dbReference type="OrthoDB" id="9815778at2"/>
<dbReference type="InterPro" id="IPR038765">
    <property type="entry name" value="Papain-like_cys_pep_sf"/>
</dbReference>
<dbReference type="PROSITE" id="PS51935">
    <property type="entry name" value="NLPC_P60"/>
    <property type="match status" value="1"/>
</dbReference>
<dbReference type="GO" id="GO:0008234">
    <property type="term" value="F:cysteine-type peptidase activity"/>
    <property type="evidence" value="ECO:0007669"/>
    <property type="project" value="UniProtKB-KW"/>
</dbReference>
<dbReference type="Pfam" id="PF00877">
    <property type="entry name" value="NLPC_P60"/>
    <property type="match status" value="1"/>
</dbReference>
<dbReference type="InterPro" id="IPR051202">
    <property type="entry name" value="Peptidase_C40"/>
</dbReference>
<evidence type="ECO:0000256" key="7">
    <source>
        <dbReference type="SAM" id="SignalP"/>
    </source>
</evidence>
<feature type="region of interest" description="Disordered" evidence="6">
    <location>
        <begin position="204"/>
        <end position="272"/>
    </location>
</feature>
<dbReference type="AlphaFoldDB" id="U2T8X9"/>
<keyword evidence="5" id="KW-0175">Coiled coil</keyword>
<feature type="domain" description="NlpC/P60" evidence="8">
    <location>
        <begin position="271"/>
        <end position="383"/>
    </location>
</feature>
<dbReference type="PATRIC" id="fig|1125712.3.peg.704"/>
<reference evidence="9 10" key="1">
    <citation type="submission" date="2013-08" db="EMBL/GenBank/DDBJ databases">
        <authorList>
            <person name="Durkin A.S."/>
            <person name="Haft D.R."/>
            <person name="McCorrison J."/>
            <person name="Torralba M."/>
            <person name="Gillis M."/>
            <person name="Haft D.H."/>
            <person name="Methe B."/>
            <person name="Sutton G."/>
            <person name="Nelson K.E."/>
        </authorList>
    </citation>
    <scope>NUCLEOTIDE SEQUENCE [LARGE SCALE GENOMIC DNA]</scope>
    <source>
        <strain evidence="9 10">F0195</strain>
    </source>
</reference>
<dbReference type="PANTHER" id="PTHR47053">
    <property type="entry name" value="MUREIN DD-ENDOPEPTIDASE MEPH-RELATED"/>
    <property type="match status" value="1"/>
</dbReference>
<feature type="compositionally biased region" description="Low complexity" evidence="6">
    <location>
        <begin position="244"/>
        <end position="272"/>
    </location>
</feature>
<dbReference type="GO" id="GO:0006508">
    <property type="term" value="P:proteolysis"/>
    <property type="evidence" value="ECO:0007669"/>
    <property type="project" value="UniProtKB-KW"/>
</dbReference>
<sequence>MKGLWYKAPLAVLLSASMVLTSPGVSASAETSAELQTKLDAAKQQLEDLNDQAEQASEAVNETEAKLEDTKSQIEDTKGKIDDEQAELDKVQGTLSALVVNDYKGGSVSILDIVVNSSSVQDLVSNIFYANRVSESQRSSIQDAKAIQNELQNQKDQLDQQESEQSQLLESQKSQQADLEQKTRDAQGYVDSLSEEVQQALAAEQAAAQRQAEEEAAAAARAAANNGGSYVDDSAPNGSATDEGGTNTTTNTSTPGSNGSTPAPPSNSNSSGWRNTVVSAAYSMVGGTYVYGAYSPGSRTFDCSGLVAYCYAQAGYNLPHYSEAQHSYCTKPISQAQPGDIVWKPGHVGIYIGDGKTIEARDPQLGITFGTVGRFSACGSPAA</sequence>
<dbReference type="Gene3D" id="6.10.250.3150">
    <property type="match status" value="1"/>
</dbReference>
<feature type="compositionally biased region" description="Low complexity" evidence="6">
    <location>
        <begin position="163"/>
        <end position="176"/>
    </location>
</feature>
<evidence type="ECO:0000256" key="5">
    <source>
        <dbReference type="SAM" id="Coils"/>
    </source>
</evidence>
<gene>
    <name evidence="9" type="ORF">HMPREF1316_1603</name>
</gene>
<dbReference type="Gene3D" id="3.90.1720.10">
    <property type="entry name" value="endopeptidase domain like (from Nostoc punctiforme)"/>
    <property type="match status" value="1"/>
</dbReference>
<comment type="caution">
    <text evidence="9">The sequence shown here is derived from an EMBL/GenBank/DDBJ whole genome shotgun (WGS) entry which is preliminary data.</text>
</comment>
<evidence type="ECO:0000256" key="2">
    <source>
        <dbReference type="ARBA" id="ARBA00022670"/>
    </source>
</evidence>
<keyword evidence="3" id="KW-0378">Hydrolase</keyword>
<evidence type="ECO:0000313" key="9">
    <source>
        <dbReference type="EMBL" id="ERL09489.1"/>
    </source>
</evidence>
<evidence type="ECO:0000256" key="3">
    <source>
        <dbReference type="ARBA" id="ARBA00022801"/>
    </source>
</evidence>
<feature type="chain" id="PRO_5039536585" evidence="7">
    <location>
        <begin position="28"/>
        <end position="383"/>
    </location>
</feature>
<evidence type="ECO:0000259" key="8">
    <source>
        <dbReference type="PROSITE" id="PS51935"/>
    </source>
</evidence>
<feature type="coiled-coil region" evidence="5">
    <location>
        <begin position="32"/>
        <end position="94"/>
    </location>
</feature>
<protein>
    <submittedName>
        <fullName evidence="9">NlpC/P60 family protein</fullName>
    </submittedName>
</protein>
<keyword evidence="2" id="KW-0645">Protease</keyword>
<dbReference type="STRING" id="1125712.HMPREF1316_1603"/>
<accession>U2T8X9</accession>
<dbReference type="SUPFAM" id="SSF54001">
    <property type="entry name" value="Cysteine proteinases"/>
    <property type="match status" value="1"/>
</dbReference>
<dbReference type="RefSeq" id="WP_021725575.1">
    <property type="nucleotide sequence ID" value="NZ_AWEZ01000029.1"/>
</dbReference>
<evidence type="ECO:0000256" key="6">
    <source>
        <dbReference type="SAM" id="MobiDB-lite"/>
    </source>
</evidence>
<evidence type="ECO:0000256" key="1">
    <source>
        <dbReference type="ARBA" id="ARBA00007074"/>
    </source>
</evidence>
<keyword evidence="7" id="KW-0732">Signal</keyword>
<feature type="signal peptide" evidence="7">
    <location>
        <begin position="1"/>
        <end position="27"/>
    </location>
</feature>
<keyword evidence="4" id="KW-0788">Thiol protease</keyword>
<dbReference type="Proteomes" id="UP000016638">
    <property type="component" value="Unassembled WGS sequence"/>
</dbReference>